<evidence type="ECO:0008006" key="4">
    <source>
        <dbReference type="Google" id="ProtNLM"/>
    </source>
</evidence>
<evidence type="ECO:0000313" key="2">
    <source>
        <dbReference type="EMBL" id="PJB83295.1"/>
    </source>
</evidence>
<dbReference type="PANTHER" id="PTHR37478:SF2">
    <property type="entry name" value="UPF0251 PROTEIN TK0562"/>
    <property type="match status" value="1"/>
</dbReference>
<dbReference type="InterPro" id="IPR036388">
    <property type="entry name" value="WH-like_DNA-bd_sf"/>
</dbReference>
<reference evidence="3" key="1">
    <citation type="submission" date="2017-09" db="EMBL/GenBank/DDBJ databases">
        <title>Depth-based differentiation of microbial function through sediment-hosted aquifers and enrichment of novel symbionts in the deep terrestrial subsurface.</title>
        <authorList>
            <person name="Probst A.J."/>
            <person name="Ladd B."/>
            <person name="Jarett J.K."/>
            <person name="Geller-Mcgrath D.E."/>
            <person name="Sieber C.M.K."/>
            <person name="Emerson J.B."/>
            <person name="Anantharaman K."/>
            <person name="Thomas B.C."/>
            <person name="Malmstrom R."/>
            <person name="Stieglmeier M."/>
            <person name="Klingl A."/>
            <person name="Woyke T."/>
            <person name="Ryan C.M."/>
            <person name="Banfield J.F."/>
        </authorList>
    </citation>
    <scope>NUCLEOTIDE SEQUENCE [LARGE SCALE GENOMIC DNA]</scope>
</reference>
<dbReference type="Gene3D" id="1.10.10.10">
    <property type="entry name" value="Winged helix-like DNA-binding domain superfamily/Winged helix DNA-binding domain"/>
    <property type="match status" value="1"/>
</dbReference>
<protein>
    <recommendedName>
        <fullName evidence="4">DUF134 domain-containing protein</fullName>
    </recommendedName>
</protein>
<comment type="similarity">
    <text evidence="1">Belongs to the UPF0251 family.</text>
</comment>
<dbReference type="InterPro" id="IPR013324">
    <property type="entry name" value="RNA_pol_sigma_r3/r4-like"/>
</dbReference>
<dbReference type="EMBL" id="PFTL01000039">
    <property type="protein sequence ID" value="PJB83295.1"/>
    <property type="molecule type" value="Genomic_DNA"/>
</dbReference>
<dbReference type="InterPro" id="IPR002852">
    <property type="entry name" value="UPF0251"/>
</dbReference>
<dbReference type="Proteomes" id="UP000230577">
    <property type="component" value="Unassembled WGS sequence"/>
</dbReference>
<feature type="non-terminal residue" evidence="2">
    <location>
        <position position="1"/>
    </location>
</feature>
<evidence type="ECO:0000313" key="3">
    <source>
        <dbReference type="Proteomes" id="UP000230577"/>
    </source>
</evidence>
<proteinExistence type="inferred from homology"/>
<dbReference type="SUPFAM" id="SSF88659">
    <property type="entry name" value="Sigma3 and sigma4 domains of RNA polymerase sigma factors"/>
    <property type="match status" value="1"/>
</dbReference>
<comment type="caution">
    <text evidence="2">The sequence shown here is derived from an EMBL/GenBank/DDBJ whole genome shotgun (WGS) entry which is preliminary data.</text>
</comment>
<dbReference type="AlphaFoldDB" id="A0A2M8D853"/>
<evidence type="ECO:0000256" key="1">
    <source>
        <dbReference type="ARBA" id="ARBA00009350"/>
    </source>
</evidence>
<gene>
    <name evidence="2" type="ORF">CO087_02055</name>
</gene>
<accession>A0A2M8D853</accession>
<name>A0A2M8D853_9BACT</name>
<organism evidence="2 3">
    <name type="scientific">Candidatus Wolfebacteria bacterium CG_4_9_14_0_8_um_filter_39_46</name>
    <dbReference type="NCBI Taxonomy" id="1975064"/>
    <lineage>
        <taxon>Bacteria</taxon>
        <taxon>Candidatus Wolfeibacteriota</taxon>
    </lineage>
</organism>
<dbReference type="PANTHER" id="PTHR37478">
    <property type="match status" value="1"/>
</dbReference>
<dbReference type="Pfam" id="PF02001">
    <property type="entry name" value="DUF134"/>
    <property type="match status" value="1"/>
</dbReference>
<sequence>PNVTYFKPRAVPLSLLEEVDLDIDELEALRLCDFKNLEQIEAAKKMKVSQSTLQRILTSAHKKVAEALIEGKAIKIRKG</sequence>